<sequence>MPFRLPTGSHRQANFHHLLRLAHFKDPEEQFREAKMKIEKVRLFQKYPYENNMKVMYMQFHRAVNVASENMQQEFKKRELQHLCVVKKKKAMIKDKEDEINNLKSLLSRYRQCGRALNENIKELESYSQQSKESLLLCQAKLNSTNLKRPRDCNNKINYQKPGFDASQASFNLQKRRKPQTVRRSKSSDLISFERPNTRDSKSKNYLERSIPIFKFSKSSFKFKDSNASESYGGSCAATMVEDVGGTTGLSLCTLILQQCLTDVECNAADVTLSICKLYSFTCVADTTTMTPTTIDGTTTITIKSSATTAST</sequence>
<dbReference type="WBParaSite" id="SPAL_0000631300.1">
    <property type="protein sequence ID" value="SPAL_0000631300.1"/>
    <property type="gene ID" value="SPAL_0000631300"/>
</dbReference>
<evidence type="ECO:0000313" key="3">
    <source>
        <dbReference type="WBParaSite" id="SPAL_0000631300.1"/>
    </source>
</evidence>
<organism evidence="2 3">
    <name type="scientific">Strongyloides papillosus</name>
    <name type="common">Intestinal threadworm</name>
    <dbReference type="NCBI Taxonomy" id="174720"/>
    <lineage>
        <taxon>Eukaryota</taxon>
        <taxon>Metazoa</taxon>
        <taxon>Ecdysozoa</taxon>
        <taxon>Nematoda</taxon>
        <taxon>Chromadorea</taxon>
        <taxon>Rhabditida</taxon>
        <taxon>Tylenchina</taxon>
        <taxon>Panagrolaimomorpha</taxon>
        <taxon>Strongyloidoidea</taxon>
        <taxon>Strongyloididae</taxon>
        <taxon>Strongyloides</taxon>
    </lineage>
</organism>
<reference evidence="3" key="1">
    <citation type="submission" date="2017-02" db="UniProtKB">
        <authorList>
            <consortium name="WormBaseParasite"/>
        </authorList>
    </citation>
    <scope>IDENTIFICATION</scope>
</reference>
<proteinExistence type="predicted"/>
<evidence type="ECO:0000313" key="2">
    <source>
        <dbReference type="Proteomes" id="UP000046392"/>
    </source>
</evidence>
<keyword evidence="1" id="KW-0175">Coiled coil</keyword>
<protein>
    <submittedName>
        <fullName evidence="3">Uncharacterized protein</fullName>
    </submittedName>
</protein>
<keyword evidence="2" id="KW-1185">Reference proteome</keyword>
<feature type="coiled-coil region" evidence="1">
    <location>
        <begin position="86"/>
        <end position="113"/>
    </location>
</feature>
<accession>A0A0N5BK48</accession>
<dbReference type="AlphaFoldDB" id="A0A0N5BK48"/>
<dbReference type="Proteomes" id="UP000046392">
    <property type="component" value="Unplaced"/>
</dbReference>
<evidence type="ECO:0000256" key="1">
    <source>
        <dbReference type="SAM" id="Coils"/>
    </source>
</evidence>
<name>A0A0N5BK48_STREA</name>